<protein>
    <recommendedName>
        <fullName evidence="4">V-type proton ATPase subunit E</fullName>
    </recommendedName>
    <alternativeName>
        <fullName evidence="4">V-ATPase subunit E</fullName>
    </alternativeName>
</protein>
<feature type="coiled-coil region" evidence="5">
    <location>
        <begin position="23"/>
        <end position="55"/>
    </location>
</feature>
<dbReference type="Pfam" id="PF01991">
    <property type="entry name" value="vATP-synt_E"/>
    <property type="match status" value="1"/>
</dbReference>
<comment type="similarity">
    <text evidence="1 4">Belongs to the V-ATPase E subunit family.</text>
</comment>
<reference evidence="6 7" key="1">
    <citation type="journal article" date="2015" name="Infect. Genet. Evol.">
        <title>Genomic sequences of six botulinum neurotoxin-producing strains representing three clostridial species illustrate the mobility and diversity of botulinum neurotoxin genes.</title>
        <authorList>
            <person name="Smith T.J."/>
            <person name="Hill K.K."/>
            <person name="Xie G."/>
            <person name="Foley B.T."/>
            <person name="Williamson C.H."/>
            <person name="Foster J.T."/>
            <person name="Johnson S.L."/>
            <person name="Chertkov O."/>
            <person name="Teshima H."/>
            <person name="Gibbons H.S."/>
            <person name="Johnsky L.A."/>
            <person name="Karavis M.A."/>
            <person name="Smith L.A."/>
        </authorList>
    </citation>
    <scope>NUCLEOTIDE SEQUENCE [LARGE SCALE GENOMIC DNA]</scope>
    <source>
        <strain evidence="6 7">CDC 2741</strain>
    </source>
</reference>
<dbReference type="RefSeq" id="WP_039630413.1">
    <property type="nucleotide sequence ID" value="NZ_AYSO01000012.1"/>
</dbReference>
<sequence length="199" mass="22801">MSNLENLTSKIISDANEKATGIINDAKVKEKELIAKKKEEAEKLAKNIIEKANLEGKNLFDRAISKSELKVRNEKLVAKQQIIDKVFNESIKELNNMNSEDYLKYIRNNLKSIKLQGHEEIIVSENDKDKIGEEFIKELNRTIAKDVEKANIILSKNTRQMNGGFILAKSGIEFNYSYDALVNSLRYEIENEVAMMLFD</sequence>
<proteinExistence type="inferred from homology"/>
<evidence type="ECO:0000256" key="1">
    <source>
        <dbReference type="ARBA" id="ARBA00005901"/>
    </source>
</evidence>
<dbReference type="EMBL" id="AYSO01000012">
    <property type="protein sequence ID" value="KIE48010.1"/>
    <property type="molecule type" value="Genomic_DNA"/>
</dbReference>
<keyword evidence="3 4" id="KW-0406">Ion transport</keyword>
<dbReference type="InterPro" id="IPR038495">
    <property type="entry name" value="ATPase_E_C"/>
</dbReference>
<dbReference type="GO" id="GO:0042777">
    <property type="term" value="P:proton motive force-driven plasma membrane ATP synthesis"/>
    <property type="evidence" value="ECO:0007669"/>
    <property type="project" value="UniProtKB-UniRule"/>
</dbReference>
<dbReference type="STRING" id="29341.RSJ17_11745"/>
<dbReference type="Proteomes" id="UP000031366">
    <property type="component" value="Unassembled WGS sequence"/>
</dbReference>
<dbReference type="Gene3D" id="1.20.5.620">
    <property type="entry name" value="F1F0 ATP synthase subunit B, membrane domain"/>
    <property type="match status" value="1"/>
</dbReference>
<dbReference type="SUPFAM" id="SSF160527">
    <property type="entry name" value="V-type ATPase subunit E-like"/>
    <property type="match status" value="1"/>
</dbReference>
<evidence type="ECO:0000256" key="2">
    <source>
        <dbReference type="ARBA" id="ARBA00022448"/>
    </source>
</evidence>
<dbReference type="GO" id="GO:0005524">
    <property type="term" value="F:ATP binding"/>
    <property type="evidence" value="ECO:0007669"/>
    <property type="project" value="UniProtKB-UniRule"/>
</dbReference>
<keyword evidence="4" id="KW-0375">Hydrogen ion transport</keyword>
<keyword evidence="2 4" id="KW-0813">Transport</keyword>
<evidence type="ECO:0000256" key="3">
    <source>
        <dbReference type="ARBA" id="ARBA00023065"/>
    </source>
</evidence>
<evidence type="ECO:0000256" key="5">
    <source>
        <dbReference type="SAM" id="Coils"/>
    </source>
</evidence>
<dbReference type="GO" id="GO:0046961">
    <property type="term" value="F:proton-transporting ATPase activity, rotational mechanism"/>
    <property type="evidence" value="ECO:0007669"/>
    <property type="project" value="InterPro"/>
</dbReference>
<dbReference type="Gene3D" id="3.30.2320.30">
    <property type="entry name" value="ATP synthase, E subunit, C-terminal"/>
    <property type="match status" value="1"/>
</dbReference>
<comment type="function">
    <text evidence="4">Produces ATP from ADP in the presence of a proton gradient across the membrane.</text>
</comment>
<keyword evidence="7" id="KW-1185">Reference proteome</keyword>
<evidence type="ECO:0000313" key="6">
    <source>
        <dbReference type="EMBL" id="KIE48010.1"/>
    </source>
</evidence>
<name>A0A0C1UL86_9CLOT</name>
<dbReference type="OrthoDB" id="1749765at2"/>
<dbReference type="InterPro" id="IPR002842">
    <property type="entry name" value="ATPase_V1_Esu"/>
</dbReference>
<gene>
    <name evidence="4" type="primary">atpE</name>
    <name evidence="6" type="ORF">U732_3875</name>
</gene>
<organism evidence="6 7">
    <name type="scientific">Clostridium argentinense CDC 2741</name>
    <dbReference type="NCBI Taxonomy" id="1418104"/>
    <lineage>
        <taxon>Bacteria</taxon>
        <taxon>Bacillati</taxon>
        <taxon>Bacillota</taxon>
        <taxon>Clostridia</taxon>
        <taxon>Eubacteriales</taxon>
        <taxon>Clostridiaceae</taxon>
        <taxon>Clostridium</taxon>
    </lineage>
</organism>
<keyword evidence="4" id="KW-0066">ATP synthesis</keyword>
<keyword evidence="5" id="KW-0175">Coiled coil</keyword>
<dbReference type="AlphaFoldDB" id="A0A0C1UL86"/>
<dbReference type="GO" id="GO:0033178">
    <property type="term" value="C:proton-transporting two-sector ATPase complex, catalytic domain"/>
    <property type="evidence" value="ECO:0007669"/>
    <property type="project" value="InterPro"/>
</dbReference>
<dbReference type="HAMAP" id="MF_00311">
    <property type="entry name" value="ATP_synth_E_arch"/>
    <property type="match status" value="1"/>
</dbReference>
<accession>A0A0C1UL86</accession>
<comment type="caution">
    <text evidence="6">The sequence shown here is derived from an EMBL/GenBank/DDBJ whole genome shotgun (WGS) entry which is preliminary data.</text>
</comment>
<evidence type="ECO:0000256" key="4">
    <source>
        <dbReference type="HAMAP-Rule" id="MF_00311"/>
    </source>
</evidence>
<dbReference type="GO" id="GO:0046933">
    <property type="term" value="F:proton-transporting ATP synthase activity, rotational mechanism"/>
    <property type="evidence" value="ECO:0007669"/>
    <property type="project" value="UniProtKB-UniRule"/>
</dbReference>
<evidence type="ECO:0000313" key="7">
    <source>
        <dbReference type="Proteomes" id="UP000031366"/>
    </source>
</evidence>